<comment type="caution">
    <text evidence="7">The sequence shown here is derived from an EMBL/GenBank/DDBJ whole genome shotgun (WGS) entry which is preliminary data.</text>
</comment>
<evidence type="ECO:0000256" key="1">
    <source>
        <dbReference type="ARBA" id="ARBA00004141"/>
    </source>
</evidence>
<accession>A0A7W3NAL6</accession>
<evidence type="ECO:0000313" key="7">
    <source>
        <dbReference type="EMBL" id="MBA9039472.1"/>
    </source>
</evidence>
<feature type="transmembrane region" description="Helical" evidence="5">
    <location>
        <begin position="357"/>
        <end position="378"/>
    </location>
</feature>
<organism evidence="7 8">
    <name type="scientific">Priestia aryabhattai</name>
    <name type="common">Bacillus aryabhattai</name>
    <dbReference type="NCBI Taxonomy" id="412384"/>
    <lineage>
        <taxon>Bacteria</taxon>
        <taxon>Bacillati</taxon>
        <taxon>Bacillota</taxon>
        <taxon>Bacilli</taxon>
        <taxon>Bacillales</taxon>
        <taxon>Bacillaceae</taxon>
        <taxon>Priestia</taxon>
    </lineage>
</organism>
<dbReference type="AlphaFoldDB" id="A0A7W3NAL6"/>
<keyword evidence="8" id="KW-1185">Reference proteome</keyword>
<comment type="subcellular location">
    <subcellularLocation>
        <location evidence="1">Membrane</location>
        <topology evidence="1">Multi-pass membrane protein</topology>
    </subcellularLocation>
</comment>
<name>A0A7W3NAL6_PRIAR</name>
<evidence type="ECO:0000256" key="2">
    <source>
        <dbReference type="ARBA" id="ARBA00022692"/>
    </source>
</evidence>
<dbReference type="GO" id="GO:0016020">
    <property type="term" value="C:membrane"/>
    <property type="evidence" value="ECO:0007669"/>
    <property type="project" value="UniProtKB-SubCell"/>
</dbReference>
<feature type="transmembrane region" description="Helical" evidence="5">
    <location>
        <begin position="269"/>
        <end position="295"/>
    </location>
</feature>
<evidence type="ECO:0000313" key="8">
    <source>
        <dbReference type="Proteomes" id="UP000543174"/>
    </source>
</evidence>
<keyword evidence="2 5" id="KW-0812">Transmembrane</keyword>
<evidence type="ECO:0000256" key="3">
    <source>
        <dbReference type="ARBA" id="ARBA00022989"/>
    </source>
</evidence>
<dbReference type="Proteomes" id="UP000543174">
    <property type="component" value="Unassembled WGS sequence"/>
</dbReference>
<dbReference type="Gene3D" id="3.40.1710.10">
    <property type="entry name" value="abc type-2 transporter like domain"/>
    <property type="match status" value="1"/>
</dbReference>
<keyword evidence="3 5" id="KW-1133">Transmembrane helix</keyword>
<protein>
    <submittedName>
        <fullName evidence="7">Sodium transport system permease protein</fullName>
    </submittedName>
</protein>
<sequence>MIWHIYKKELIDCLRDRKTIIFSVLIPILLNVGIIFFADKMMARDQTDSMSVAVTKNSDASVIDWLKNDDNIKVIESKNPLSAVEQGKALAALKIPGDFSSEMRNMKSPEVTVYIDSSSMNSGATADYIQNILNKHREAIVNKRLGQLNVTSQTIAPFNVVEKGVSKEDDGSLTMIAMFAPMIIIMGVLGGILPSANDIFAGEKERKTMEALLMSPVKRTQLLVGKWLTISTFGIISGLLSTLAFVLSLRYLTTVLNNALQLKGHFTTFIFSFLVSLTLLALLGAMVLCILSLLASSVKEAQSYTSQIMMVAILPYFLLMGKSVHELQPSGFLIPIYNVFALMKQLLYGVYDMQSLAYTIGSLSVCTVVLFTIGYTMFTKSRWVLGKG</sequence>
<feature type="domain" description="ABC-2 type transporter transmembrane" evidence="6">
    <location>
        <begin position="17"/>
        <end position="375"/>
    </location>
</feature>
<feature type="transmembrane region" description="Helical" evidence="5">
    <location>
        <begin position="173"/>
        <end position="193"/>
    </location>
</feature>
<evidence type="ECO:0000256" key="4">
    <source>
        <dbReference type="ARBA" id="ARBA00023136"/>
    </source>
</evidence>
<dbReference type="Pfam" id="PF12698">
    <property type="entry name" value="ABC2_membrane_3"/>
    <property type="match status" value="1"/>
</dbReference>
<gene>
    <name evidence="7" type="ORF">HNP21_002579</name>
</gene>
<feature type="transmembrane region" description="Helical" evidence="5">
    <location>
        <begin position="331"/>
        <end position="351"/>
    </location>
</feature>
<dbReference type="InterPro" id="IPR013525">
    <property type="entry name" value="ABC2_TM"/>
</dbReference>
<feature type="transmembrane region" description="Helical" evidence="5">
    <location>
        <begin position="301"/>
        <end position="319"/>
    </location>
</feature>
<evidence type="ECO:0000259" key="6">
    <source>
        <dbReference type="Pfam" id="PF12698"/>
    </source>
</evidence>
<dbReference type="EMBL" id="JACJHT010000002">
    <property type="protein sequence ID" value="MBA9039472.1"/>
    <property type="molecule type" value="Genomic_DNA"/>
</dbReference>
<evidence type="ECO:0000256" key="5">
    <source>
        <dbReference type="SAM" id="Phobius"/>
    </source>
</evidence>
<keyword evidence="4 5" id="KW-0472">Membrane</keyword>
<dbReference type="GO" id="GO:0140359">
    <property type="term" value="F:ABC-type transporter activity"/>
    <property type="evidence" value="ECO:0007669"/>
    <property type="project" value="InterPro"/>
</dbReference>
<feature type="transmembrane region" description="Helical" evidence="5">
    <location>
        <begin position="20"/>
        <end position="38"/>
    </location>
</feature>
<dbReference type="PANTHER" id="PTHR43471">
    <property type="entry name" value="ABC TRANSPORTER PERMEASE"/>
    <property type="match status" value="1"/>
</dbReference>
<dbReference type="PANTHER" id="PTHR43471:SF3">
    <property type="entry name" value="ABC TRANSPORTER PERMEASE PROTEIN NATB"/>
    <property type="match status" value="1"/>
</dbReference>
<reference evidence="7" key="1">
    <citation type="submission" date="2020-08" db="EMBL/GenBank/DDBJ databases">
        <title>Functional genomics of gut bacteria from endangered species of beetles.</title>
        <authorList>
            <person name="Carlos-Shanley C."/>
        </authorList>
    </citation>
    <scope>NUCLEOTIDE SEQUENCE [LARGE SCALE GENOMIC DNA]</scope>
    <source>
        <strain evidence="7">S00060</strain>
    </source>
</reference>
<proteinExistence type="predicted"/>
<dbReference type="RefSeq" id="WP_182527591.1">
    <property type="nucleotide sequence ID" value="NZ_JACJHT010000002.1"/>
</dbReference>
<feature type="transmembrane region" description="Helical" evidence="5">
    <location>
        <begin position="227"/>
        <end position="249"/>
    </location>
</feature>